<evidence type="ECO:0000313" key="1">
    <source>
        <dbReference type="EMBL" id="MBD8499529.1"/>
    </source>
</evidence>
<dbReference type="EMBL" id="JACYTN010000012">
    <property type="protein sequence ID" value="MBD8499529.1"/>
    <property type="molecule type" value="Genomic_DNA"/>
</dbReference>
<dbReference type="InterPro" id="IPR035253">
    <property type="entry name" value="Lipoprotein_22_bac"/>
</dbReference>
<accession>A0ABR9AZN2</accession>
<proteinExistence type="predicted"/>
<protein>
    <recommendedName>
        <fullName evidence="3">SAF domain-containing protein</fullName>
    </recommendedName>
</protein>
<reference evidence="1 2" key="1">
    <citation type="submission" date="2020-09" db="EMBL/GenBank/DDBJ databases">
        <title>Paenibacillus sp. CAU 1523 isolated from sand of Haeundae Beach.</title>
        <authorList>
            <person name="Kim W."/>
        </authorList>
    </citation>
    <scope>NUCLEOTIDE SEQUENCE [LARGE SCALE GENOMIC DNA]</scope>
    <source>
        <strain evidence="1 2">CAU 1523</strain>
    </source>
</reference>
<dbReference type="Gene3D" id="2.40.40.60">
    <property type="match status" value="1"/>
</dbReference>
<organism evidence="1 2">
    <name type="scientific">Paenibacillus arenosi</name>
    <dbReference type="NCBI Taxonomy" id="2774142"/>
    <lineage>
        <taxon>Bacteria</taxon>
        <taxon>Bacillati</taxon>
        <taxon>Bacillota</taxon>
        <taxon>Bacilli</taxon>
        <taxon>Bacillales</taxon>
        <taxon>Paenibacillaceae</taxon>
        <taxon>Paenibacillus</taxon>
    </lineage>
</organism>
<name>A0ABR9AZN2_9BACL</name>
<dbReference type="RefSeq" id="WP_192025865.1">
    <property type="nucleotide sequence ID" value="NZ_JACYTN010000012.1"/>
</dbReference>
<sequence>MKKIIGFLVVIIIFAGIGFGVKRYVEGPSQPVNGILVMGTEQDVNKVKQLYKDNTKQTNDYKLKLVTTTQKTELSEQEQKEQGQQFSVRHINYSVITHTTATQFIQKGIIRQRKDPNSTSVISEPVTTIKELSAGHNLLFSLSDEQLKNNQLDLNGQMIPAQYVKHQAWIGYIKWMDLVIVNDQTYNKLAEAETTISLIPFQKRSFDYKNKVKMNEVISEIGQVYPGSEEKVNFVDVQE</sequence>
<comment type="caution">
    <text evidence="1">The sequence shown here is derived from an EMBL/GenBank/DDBJ whole genome shotgun (WGS) entry which is preliminary data.</text>
</comment>
<evidence type="ECO:0008006" key="3">
    <source>
        <dbReference type="Google" id="ProtNLM"/>
    </source>
</evidence>
<dbReference type="Pfam" id="PF17294">
    <property type="entry name" value="Lipoprotein_22"/>
    <property type="match status" value="1"/>
</dbReference>
<keyword evidence="2" id="KW-1185">Reference proteome</keyword>
<dbReference type="Proteomes" id="UP000634529">
    <property type="component" value="Unassembled WGS sequence"/>
</dbReference>
<evidence type="ECO:0000313" key="2">
    <source>
        <dbReference type="Proteomes" id="UP000634529"/>
    </source>
</evidence>
<gene>
    <name evidence="1" type="ORF">IFO66_14625</name>
</gene>